<feature type="binding site" evidence="13">
    <location>
        <position position="7"/>
    </location>
    <ligand>
        <name>Mg(2+)</name>
        <dbReference type="ChEBI" id="CHEBI:18420"/>
        <label>1</label>
    </ligand>
</feature>
<dbReference type="GO" id="GO:0006310">
    <property type="term" value="P:DNA recombination"/>
    <property type="evidence" value="ECO:0007669"/>
    <property type="project" value="UniProtKB-UniRule"/>
</dbReference>
<dbReference type="AlphaFoldDB" id="B8GUJ6"/>
<keyword evidence="10 13" id="KW-0233">DNA recombination</keyword>
<accession>B8GUJ6</accession>
<evidence type="ECO:0000256" key="1">
    <source>
        <dbReference type="ARBA" id="ARBA00009518"/>
    </source>
</evidence>
<dbReference type="GO" id="GO:0048476">
    <property type="term" value="C:Holliday junction resolvase complex"/>
    <property type="evidence" value="ECO:0007669"/>
    <property type="project" value="UniProtKB-UniRule"/>
</dbReference>
<evidence type="ECO:0000256" key="11">
    <source>
        <dbReference type="ARBA" id="ARBA00023204"/>
    </source>
</evidence>
<keyword evidence="8 13" id="KW-0460">Magnesium</keyword>
<sequence>MRILGIDPGSLVTGFGIVDSDGRRSVHVHSGCIRVKGEDLVVRLGRIFDEVSLLVETHRPEVLAIEQVFVSRNPSSALKLGQARGAAICAGVRAGLPVSEYSPTSIKQAVVGTGAASKEQVQHMITMILSLKDAPAADQADALAVALCHAHTQATVSQIPEALQGLAFRSRGSRRRTRR</sequence>
<dbReference type="OrthoDB" id="9805499at2"/>
<dbReference type="PANTHER" id="PTHR30194:SF3">
    <property type="entry name" value="CROSSOVER JUNCTION ENDODEOXYRIBONUCLEASE RUVC"/>
    <property type="match status" value="1"/>
</dbReference>
<feature type="active site" evidence="13">
    <location>
        <position position="138"/>
    </location>
</feature>
<evidence type="ECO:0000256" key="4">
    <source>
        <dbReference type="ARBA" id="ARBA00022723"/>
    </source>
</evidence>
<protein>
    <recommendedName>
        <fullName evidence="13 14">Crossover junction endodeoxyribonuclease RuvC</fullName>
        <ecNumber evidence="13 14">3.1.21.10</ecNumber>
    </recommendedName>
    <alternativeName>
        <fullName evidence="13">Holliday junction nuclease RuvC</fullName>
    </alternativeName>
    <alternativeName>
        <fullName evidence="13">Holliday junction resolvase RuvC</fullName>
    </alternativeName>
</protein>
<keyword evidence="2 13" id="KW-0963">Cytoplasm</keyword>
<dbReference type="STRING" id="396588.Tgr7_2236"/>
<dbReference type="GO" id="GO:0008821">
    <property type="term" value="F:crossover junction DNA endonuclease activity"/>
    <property type="evidence" value="ECO:0007669"/>
    <property type="project" value="UniProtKB-UniRule"/>
</dbReference>
<proteinExistence type="inferred from homology"/>
<evidence type="ECO:0000256" key="3">
    <source>
        <dbReference type="ARBA" id="ARBA00022722"/>
    </source>
</evidence>
<dbReference type="FunFam" id="3.30.420.10:FF:000002">
    <property type="entry name" value="Crossover junction endodeoxyribonuclease RuvC"/>
    <property type="match status" value="1"/>
</dbReference>
<keyword evidence="4 13" id="KW-0479">Metal-binding</keyword>
<dbReference type="PROSITE" id="PS01321">
    <property type="entry name" value="RUVC"/>
    <property type="match status" value="1"/>
</dbReference>
<comment type="similarity">
    <text evidence="1 13">Belongs to the RuvC family.</text>
</comment>
<dbReference type="EC" id="3.1.21.10" evidence="13 14"/>
<comment type="subunit">
    <text evidence="13">Homodimer which binds Holliday junction (HJ) DNA. The HJ becomes 2-fold symmetrical on binding to RuvC with unstacked arms; it has a different conformation from HJ DNA in complex with RuvA. In the full resolvosome a probable DNA-RuvA(4)-RuvB(12)-RuvC(2) complex forms which resolves the HJ.</text>
</comment>
<dbReference type="eggNOG" id="COG0817">
    <property type="taxonomic scope" value="Bacteria"/>
</dbReference>
<keyword evidence="9 13" id="KW-0238">DNA-binding</keyword>
<keyword evidence="16" id="KW-1185">Reference proteome</keyword>
<reference evidence="15 16" key="1">
    <citation type="journal article" date="2011" name="Stand. Genomic Sci.">
        <title>Complete genome sequence of 'Thioalkalivibrio sulfidophilus' HL-EbGr7.</title>
        <authorList>
            <person name="Muyzer G."/>
            <person name="Sorokin D.Y."/>
            <person name="Mavromatis K."/>
            <person name="Lapidus A."/>
            <person name="Clum A."/>
            <person name="Ivanova N."/>
            <person name="Pati A."/>
            <person name="d'Haeseleer P."/>
            <person name="Woyke T."/>
            <person name="Kyrpides N.C."/>
        </authorList>
    </citation>
    <scope>NUCLEOTIDE SEQUENCE [LARGE SCALE GENOMIC DNA]</scope>
    <source>
        <strain evidence="15 16">HL-EbGR7</strain>
    </source>
</reference>
<keyword evidence="6 13" id="KW-0227">DNA damage</keyword>
<evidence type="ECO:0000256" key="14">
    <source>
        <dbReference type="NCBIfam" id="TIGR00228"/>
    </source>
</evidence>
<dbReference type="HAMAP" id="MF_00034">
    <property type="entry name" value="RuvC"/>
    <property type="match status" value="1"/>
</dbReference>
<evidence type="ECO:0000256" key="6">
    <source>
        <dbReference type="ARBA" id="ARBA00022763"/>
    </source>
</evidence>
<comment type="cofactor">
    <cofactor evidence="13">
        <name>Mg(2+)</name>
        <dbReference type="ChEBI" id="CHEBI:18420"/>
    </cofactor>
    <text evidence="13">Binds 2 Mg(2+) ion per subunit.</text>
</comment>
<dbReference type="RefSeq" id="WP_012638792.1">
    <property type="nucleotide sequence ID" value="NC_011901.1"/>
</dbReference>
<dbReference type="KEGG" id="tgr:Tgr7_2236"/>
<evidence type="ECO:0000256" key="2">
    <source>
        <dbReference type="ARBA" id="ARBA00022490"/>
    </source>
</evidence>
<dbReference type="NCBIfam" id="TIGR00228">
    <property type="entry name" value="ruvC"/>
    <property type="match status" value="1"/>
</dbReference>
<dbReference type="GO" id="GO:0000287">
    <property type="term" value="F:magnesium ion binding"/>
    <property type="evidence" value="ECO:0007669"/>
    <property type="project" value="UniProtKB-UniRule"/>
</dbReference>
<dbReference type="Gene3D" id="3.30.420.10">
    <property type="entry name" value="Ribonuclease H-like superfamily/Ribonuclease H"/>
    <property type="match status" value="1"/>
</dbReference>
<dbReference type="InterPro" id="IPR012337">
    <property type="entry name" value="RNaseH-like_sf"/>
</dbReference>
<feature type="binding site" evidence="13">
    <location>
        <position position="66"/>
    </location>
    <ligand>
        <name>Mg(2+)</name>
        <dbReference type="ChEBI" id="CHEBI:18420"/>
        <label>2</label>
    </ligand>
</feature>
<dbReference type="InterPro" id="IPR036397">
    <property type="entry name" value="RNaseH_sf"/>
</dbReference>
<evidence type="ECO:0000256" key="12">
    <source>
        <dbReference type="ARBA" id="ARBA00029354"/>
    </source>
</evidence>
<feature type="binding site" evidence="13">
    <location>
        <position position="138"/>
    </location>
    <ligand>
        <name>Mg(2+)</name>
        <dbReference type="ChEBI" id="CHEBI:18420"/>
        <label>1</label>
    </ligand>
</feature>
<evidence type="ECO:0000313" key="16">
    <source>
        <dbReference type="Proteomes" id="UP000002383"/>
    </source>
</evidence>
<evidence type="ECO:0000256" key="8">
    <source>
        <dbReference type="ARBA" id="ARBA00022842"/>
    </source>
</evidence>
<keyword evidence="5 13" id="KW-0255">Endonuclease</keyword>
<feature type="active site" evidence="13">
    <location>
        <position position="66"/>
    </location>
</feature>
<feature type="active site" evidence="13">
    <location>
        <position position="7"/>
    </location>
</feature>
<evidence type="ECO:0000256" key="5">
    <source>
        <dbReference type="ARBA" id="ARBA00022759"/>
    </source>
</evidence>
<dbReference type="SUPFAM" id="SSF53098">
    <property type="entry name" value="Ribonuclease H-like"/>
    <property type="match status" value="1"/>
</dbReference>
<dbReference type="GO" id="GO:0003677">
    <property type="term" value="F:DNA binding"/>
    <property type="evidence" value="ECO:0007669"/>
    <property type="project" value="UniProtKB-KW"/>
</dbReference>
<dbReference type="EMBL" id="CP001339">
    <property type="protein sequence ID" value="ACL73316.1"/>
    <property type="molecule type" value="Genomic_DNA"/>
</dbReference>
<dbReference type="PRINTS" id="PR00696">
    <property type="entry name" value="RSOLVASERUVC"/>
</dbReference>
<evidence type="ECO:0000256" key="7">
    <source>
        <dbReference type="ARBA" id="ARBA00022801"/>
    </source>
</evidence>
<organism evidence="15 16">
    <name type="scientific">Thioalkalivibrio sulfidiphilus (strain HL-EbGR7)</name>
    <dbReference type="NCBI Taxonomy" id="396588"/>
    <lineage>
        <taxon>Bacteria</taxon>
        <taxon>Pseudomonadati</taxon>
        <taxon>Pseudomonadota</taxon>
        <taxon>Gammaproteobacteria</taxon>
        <taxon>Chromatiales</taxon>
        <taxon>Ectothiorhodospiraceae</taxon>
        <taxon>Thioalkalivibrio</taxon>
    </lineage>
</organism>
<dbReference type="GO" id="GO:0005737">
    <property type="term" value="C:cytoplasm"/>
    <property type="evidence" value="ECO:0007669"/>
    <property type="project" value="UniProtKB-SubCell"/>
</dbReference>
<keyword evidence="11 13" id="KW-0234">DNA repair</keyword>
<dbReference type="InterPro" id="IPR002176">
    <property type="entry name" value="X-over_junc_endoDNase_RuvC"/>
</dbReference>
<dbReference type="InterPro" id="IPR020563">
    <property type="entry name" value="X-over_junc_endoDNase_Mg_BS"/>
</dbReference>
<dbReference type="GO" id="GO:0006281">
    <property type="term" value="P:DNA repair"/>
    <property type="evidence" value="ECO:0007669"/>
    <property type="project" value="UniProtKB-UniRule"/>
</dbReference>
<keyword evidence="7 13" id="KW-0378">Hydrolase</keyword>
<evidence type="ECO:0000313" key="15">
    <source>
        <dbReference type="EMBL" id="ACL73316.1"/>
    </source>
</evidence>
<comment type="subcellular location">
    <subcellularLocation>
        <location evidence="13">Cytoplasm</location>
    </subcellularLocation>
</comment>
<evidence type="ECO:0000256" key="13">
    <source>
        <dbReference type="HAMAP-Rule" id="MF_00034"/>
    </source>
</evidence>
<evidence type="ECO:0000256" key="9">
    <source>
        <dbReference type="ARBA" id="ARBA00023125"/>
    </source>
</evidence>
<keyword evidence="3 13" id="KW-0540">Nuclease</keyword>
<name>B8GUJ6_THISH</name>
<dbReference type="PANTHER" id="PTHR30194">
    <property type="entry name" value="CROSSOVER JUNCTION ENDODEOXYRIBONUCLEASE RUVC"/>
    <property type="match status" value="1"/>
</dbReference>
<comment type="function">
    <text evidence="13">The RuvA-RuvB-RuvC complex processes Holliday junction (HJ) DNA during genetic recombination and DNA repair. Endonuclease that resolves HJ intermediates. Cleaves cruciform DNA by making single-stranded nicks across the HJ at symmetrical positions within the homologous arms, yielding a 5'-phosphate and a 3'-hydroxyl group; requires a central core of homology in the junction. The consensus cleavage sequence is 5'-(A/T)TT(C/G)-3'. Cleavage occurs on the 3'-side of the TT dinucleotide at the point of strand exchange. HJ branch migration catalyzed by RuvA-RuvB allows RuvC to scan DNA until it finds its consensus sequence, where it cleaves and resolves the cruciform DNA.</text>
</comment>
<gene>
    <name evidence="13" type="primary">ruvC</name>
    <name evidence="15" type="ordered locus">Tgr7_2236</name>
</gene>
<dbReference type="Proteomes" id="UP000002383">
    <property type="component" value="Chromosome"/>
</dbReference>
<dbReference type="CDD" id="cd16962">
    <property type="entry name" value="RuvC"/>
    <property type="match status" value="1"/>
</dbReference>
<comment type="catalytic activity">
    <reaction evidence="12 13">
        <text>Endonucleolytic cleavage at a junction such as a reciprocal single-stranded crossover between two homologous DNA duplexes (Holliday junction).</text>
        <dbReference type="EC" id="3.1.21.10"/>
    </reaction>
</comment>
<dbReference type="HOGENOM" id="CLU_091257_3_1_6"/>
<evidence type="ECO:0000256" key="10">
    <source>
        <dbReference type="ARBA" id="ARBA00023172"/>
    </source>
</evidence>
<dbReference type="Pfam" id="PF02075">
    <property type="entry name" value="RuvC"/>
    <property type="match status" value="1"/>
</dbReference>